<name>A0A6A6DQX8_9PEZI</name>
<dbReference type="InterPro" id="IPR052557">
    <property type="entry name" value="CAP/Cytokinesis_protein"/>
</dbReference>
<evidence type="ECO:0000313" key="3">
    <source>
        <dbReference type="EMBL" id="KAF2181931.1"/>
    </source>
</evidence>
<organism evidence="3 4">
    <name type="scientific">Zopfia rhizophila CBS 207.26</name>
    <dbReference type="NCBI Taxonomy" id="1314779"/>
    <lineage>
        <taxon>Eukaryota</taxon>
        <taxon>Fungi</taxon>
        <taxon>Dikarya</taxon>
        <taxon>Ascomycota</taxon>
        <taxon>Pezizomycotina</taxon>
        <taxon>Dothideomycetes</taxon>
        <taxon>Dothideomycetes incertae sedis</taxon>
        <taxon>Zopfiaceae</taxon>
        <taxon>Zopfia</taxon>
    </lineage>
</organism>
<accession>A0A6A6DQX8</accession>
<dbReference type="SUPFAM" id="SSF54001">
    <property type="entry name" value="Cysteine proteinases"/>
    <property type="match status" value="1"/>
</dbReference>
<dbReference type="PANTHER" id="PTHR46333:SF5">
    <property type="entry name" value="TRANSGLUTAMINASE-LIKE DOMAIN-CONTAINING PROTEIN"/>
    <property type="match status" value="1"/>
</dbReference>
<feature type="compositionally biased region" description="Basic and acidic residues" evidence="1">
    <location>
        <begin position="118"/>
        <end position="130"/>
    </location>
</feature>
<dbReference type="Pfam" id="PF01841">
    <property type="entry name" value="Transglut_core"/>
    <property type="match status" value="1"/>
</dbReference>
<dbReference type="PANTHER" id="PTHR46333">
    <property type="entry name" value="CYTOKINESIS PROTEIN 3"/>
    <property type="match status" value="1"/>
</dbReference>
<keyword evidence="4" id="KW-1185">Reference proteome</keyword>
<dbReference type="SMART" id="SM00460">
    <property type="entry name" value="TGc"/>
    <property type="match status" value="1"/>
</dbReference>
<dbReference type="GO" id="GO:0005737">
    <property type="term" value="C:cytoplasm"/>
    <property type="evidence" value="ECO:0007669"/>
    <property type="project" value="TreeGrafter"/>
</dbReference>
<proteinExistence type="predicted"/>
<dbReference type="OrthoDB" id="6129702at2759"/>
<dbReference type="Proteomes" id="UP000800200">
    <property type="component" value="Unassembled WGS sequence"/>
</dbReference>
<evidence type="ECO:0000259" key="2">
    <source>
        <dbReference type="SMART" id="SM00460"/>
    </source>
</evidence>
<dbReference type="InterPro" id="IPR038765">
    <property type="entry name" value="Papain-like_cys_pep_sf"/>
</dbReference>
<dbReference type="EMBL" id="ML994650">
    <property type="protein sequence ID" value="KAF2181931.1"/>
    <property type="molecule type" value="Genomic_DNA"/>
</dbReference>
<feature type="compositionally biased region" description="Low complexity" evidence="1">
    <location>
        <begin position="54"/>
        <end position="63"/>
    </location>
</feature>
<feature type="domain" description="Transglutaminase-like" evidence="2">
    <location>
        <begin position="378"/>
        <end position="451"/>
    </location>
</feature>
<dbReference type="AlphaFoldDB" id="A0A6A6DQX8"/>
<dbReference type="Gene3D" id="3.10.620.30">
    <property type="match status" value="1"/>
</dbReference>
<gene>
    <name evidence="3" type="ORF">K469DRAFT_712988</name>
</gene>
<feature type="compositionally biased region" description="Polar residues" evidence="1">
    <location>
        <begin position="131"/>
        <end position="154"/>
    </location>
</feature>
<feature type="region of interest" description="Disordered" evidence="1">
    <location>
        <begin position="23"/>
        <end position="285"/>
    </location>
</feature>
<sequence>MAEPPPGSASSIKSRIAALNLEEVHAPAPGSRPTYSYEQAASKKARPPPPPSQRPHAQQRQQSVNNPPIHSNAPTSTRQPSNQPIAAKPEAPKSQPALPPRPPSRTNTQQAPALPPRKTSEQSVRRRDSTESVSTVASGRSTLSANSAKTSVSGTSGGGQLYQVRAPAYDPSKLPPLPPKKAPEEPKQARATLKATKTSPSIVAPRALPPQLPTRPALPARQDPKEQENVQPEKTQVIPPPRRSALSFGLNKSTETPPPVLSTRPGLTPTESAGTPPPIPLASRPNLDAIMASKPKPGALGSCLKCRDFSGPDNHAARYPRQNLPSSDVAWLATQLTSPFPSFTDKARALFTWLHHNVEYDIHSFFGGTISPSTPERTITTGLAVCEGYAGLFTALAVKAGLESVVISGRGKGYGHTPLKPGDPILPFKTDHAWNAVRIDNGEWKLVDCCWGAGNVQGPHTPYEKNFKPYWFTMDNNEFGCSHFPSDNSHFYRTDGRASISWEEYMLDDVGERLTVYGAATPDHGIGARTFLPAMKHIKVNDPQNGPVIRFQFTSVCPHWENERHGKGKPYVMVLHVGGRDGRKTDWLPFQTDGKIWWMDVNRVDLGAPGQKVSVFAVTTISGEDGRGVTVSEYKSKKGRAAMGFGGVAMWELV</sequence>
<reference evidence="3" key="1">
    <citation type="journal article" date="2020" name="Stud. Mycol.">
        <title>101 Dothideomycetes genomes: a test case for predicting lifestyles and emergence of pathogens.</title>
        <authorList>
            <person name="Haridas S."/>
            <person name="Albert R."/>
            <person name="Binder M."/>
            <person name="Bloem J."/>
            <person name="Labutti K."/>
            <person name="Salamov A."/>
            <person name="Andreopoulos B."/>
            <person name="Baker S."/>
            <person name="Barry K."/>
            <person name="Bills G."/>
            <person name="Bluhm B."/>
            <person name="Cannon C."/>
            <person name="Castanera R."/>
            <person name="Culley D."/>
            <person name="Daum C."/>
            <person name="Ezra D."/>
            <person name="Gonzalez J."/>
            <person name="Henrissat B."/>
            <person name="Kuo A."/>
            <person name="Liang C."/>
            <person name="Lipzen A."/>
            <person name="Lutzoni F."/>
            <person name="Magnuson J."/>
            <person name="Mondo S."/>
            <person name="Nolan M."/>
            <person name="Ohm R."/>
            <person name="Pangilinan J."/>
            <person name="Park H.-J."/>
            <person name="Ramirez L."/>
            <person name="Alfaro M."/>
            <person name="Sun H."/>
            <person name="Tritt A."/>
            <person name="Yoshinaga Y."/>
            <person name="Zwiers L.-H."/>
            <person name="Turgeon B."/>
            <person name="Goodwin S."/>
            <person name="Spatafora J."/>
            <person name="Crous P."/>
            <person name="Grigoriev I."/>
        </authorList>
    </citation>
    <scope>NUCLEOTIDE SEQUENCE</scope>
    <source>
        <strain evidence="3">CBS 207.26</strain>
    </source>
</reference>
<evidence type="ECO:0000256" key="1">
    <source>
        <dbReference type="SAM" id="MobiDB-lite"/>
    </source>
</evidence>
<evidence type="ECO:0000313" key="4">
    <source>
        <dbReference type="Proteomes" id="UP000800200"/>
    </source>
</evidence>
<feature type="compositionally biased region" description="Polar residues" evidence="1">
    <location>
        <begin position="64"/>
        <end position="84"/>
    </location>
</feature>
<dbReference type="InterPro" id="IPR002931">
    <property type="entry name" value="Transglutaminase-like"/>
</dbReference>
<protein>
    <recommendedName>
        <fullName evidence="2">Transglutaminase-like domain-containing protein</fullName>
    </recommendedName>
</protein>